<feature type="transmembrane region" description="Helical" evidence="2">
    <location>
        <begin position="79"/>
        <end position="100"/>
    </location>
</feature>
<feature type="transmembrane region" description="Helical" evidence="2">
    <location>
        <begin position="112"/>
        <end position="133"/>
    </location>
</feature>
<feature type="compositionally biased region" description="Basic and acidic residues" evidence="1">
    <location>
        <begin position="316"/>
        <end position="333"/>
    </location>
</feature>
<dbReference type="RefSeq" id="WP_373290268.1">
    <property type="nucleotide sequence ID" value="NZ_BMQC01000008.1"/>
</dbReference>
<sequence>MTSTDTRTPAKLTLGQLRRLRWAVRAVLFLGVAASVAANMLHAPDDPIAQGIAAWPPLALLATIEVIARVPVHRRDLAVLRMLATIVIGAIAAWVSYWHMAAVAGRFGEAGITPYLLPISVDGMVIVASVSLVELAGRIRTAQADTTVPAGTNPAAQPTPTPAQAPVALQRVPERQPVVAALNGANGHTALQTVEHPPLLNVPAIDGPNYQPDQPTPTPAIAAEPTGDAPAIVDPQPTASDDTAAAADPLTDEKRAESRAGNGQHADPTPPAADGEDEIPKYTKDAVVYLLRQDPSLDAATIAEKLNRHPKTVRRYMPDDVKRTRESDRQPPT</sequence>
<feature type="region of interest" description="Disordered" evidence="1">
    <location>
        <begin position="199"/>
        <end position="279"/>
    </location>
</feature>
<reference evidence="3" key="2">
    <citation type="submission" date="2020-09" db="EMBL/GenBank/DDBJ databases">
        <authorList>
            <person name="Sun Q."/>
            <person name="Ohkuma M."/>
        </authorList>
    </citation>
    <scope>NUCLEOTIDE SEQUENCE</scope>
    <source>
        <strain evidence="3">JCM 3091</strain>
    </source>
</reference>
<evidence type="ECO:0000256" key="1">
    <source>
        <dbReference type="SAM" id="MobiDB-lite"/>
    </source>
</evidence>
<keyword evidence="2" id="KW-0812">Transmembrane</keyword>
<dbReference type="InterPro" id="IPR021235">
    <property type="entry name" value="DUF2637"/>
</dbReference>
<keyword evidence="2" id="KW-1133">Transmembrane helix</keyword>
<keyword evidence="2" id="KW-0472">Membrane</keyword>
<feature type="transmembrane region" description="Helical" evidence="2">
    <location>
        <begin position="22"/>
        <end position="42"/>
    </location>
</feature>
<protein>
    <recommendedName>
        <fullName evidence="5">DUF2637 domain-containing protein</fullName>
    </recommendedName>
</protein>
<evidence type="ECO:0000313" key="4">
    <source>
        <dbReference type="Proteomes" id="UP000662200"/>
    </source>
</evidence>
<dbReference type="AlphaFoldDB" id="A0A8J3BRI0"/>
<feature type="region of interest" description="Disordered" evidence="1">
    <location>
        <begin position="303"/>
        <end position="333"/>
    </location>
</feature>
<evidence type="ECO:0000313" key="3">
    <source>
        <dbReference type="EMBL" id="GGK31465.1"/>
    </source>
</evidence>
<reference evidence="3" key="1">
    <citation type="journal article" date="2014" name="Int. J. Syst. Evol. Microbiol.">
        <title>Complete genome sequence of Corynebacterium casei LMG S-19264T (=DSM 44701T), isolated from a smear-ripened cheese.</title>
        <authorList>
            <consortium name="US DOE Joint Genome Institute (JGI-PGF)"/>
            <person name="Walter F."/>
            <person name="Albersmeier A."/>
            <person name="Kalinowski J."/>
            <person name="Ruckert C."/>
        </authorList>
    </citation>
    <scope>NUCLEOTIDE SEQUENCE</scope>
    <source>
        <strain evidence="3">JCM 3091</strain>
    </source>
</reference>
<proteinExistence type="predicted"/>
<dbReference type="Pfam" id="PF10935">
    <property type="entry name" value="DUF2637"/>
    <property type="match status" value="1"/>
</dbReference>
<evidence type="ECO:0008006" key="5">
    <source>
        <dbReference type="Google" id="ProtNLM"/>
    </source>
</evidence>
<dbReference type="EMBL" id="BMQC01000008">
    <property type="protein sequence ID" value="GGK31465.1"/>
    <property type="molecule type" value="Genomic_DNA"/>
</dbReference>
<comment type="caution">
    <text evidence="3">The sequence shown here is derived from an EMBL/GenBank/DDBJ whole genome shotgun (WGS) entry which is preliminary data.</text>
</comment>
<dbReference type="Proteomes" id="UP000662200">
    <property type="component" value="Unassembled WGS sequence"/>
</dbReference>
<feature type="compositionally biased region" description="Low complexity" evidence="1">
    <location>
        <begin position="234"/>
        <end position="249"/>
    </location>
</feature>
<organism evidence="3 4">
    <name type="scientific">Pilimelia terevasa</name>
    <dbReference type="NCBI Taxonomy" id="53372"/>
    <lineage>
        <taxon>Bacteria</taxon>
        <taxon>Bacillati</taxon>
        <taxon>Actinomycetota</taxon>
        <taxon>Actinomycetes</taxon>
        <taxon>Micromonosporales</taxon>
        <taxon>Micromonosporaceae</taxon>
        <taxon>Pilimelia</taxon>
    </lineage>
</organism>
<accession>A0A8J3BRI0</accession>
<evidence type="ECO:0000256" key="2">
    <source>
        <dbReference type="SAM" id="Phobius"/>
    </source>
</evidence>
<name>A0A8J3BRI0_9ACTN</name>
<keyword evidence="4" id="KW-1185">Reference proteome</keyword>
<gene>
    <name evidence="3" type="ORF">GCM10010124_25310</name>
</gene>
<feature type="transmembrane region" description="Helical" evidence="2">
    <location>
        <begin position="48"/>
        <end position="67"/>
    </location>
</feature>